<keyword evidence="3" id="KW-1185">Reference proteome</keyword>
<evidence type="ECO:0000256" key="1">
    <source>
        <dbReference type="SAM" id="SignalP"/>
    </source>
</evidence>
<feature type="signal peptide" evidence="1">
    <location>
        <begin position="1"/>
        <end position="22"/>
    </location>
</feature>
<dbReference type="SUPFAM" id="SSF55486">
    <property type="entry name" value="Metalloproteases ('zincins'), catalytic domain"/>
    <property type="match status" value="1"/>
</dbReference>
<sequence length="335" mass="36304">MKPIRMVLACLLLLACFLTNCKQESRVAPKSSVPSEDLDKIARAGFSTYNVMDVDSGYIVEGDIFLRYDYLDVKPNSPLLQIAESEQYHTYALVTGTPRVISISLAAGLPTVFTTAVDEAIARYNALGLKLSFQRVSSGGNINITTFYQAPYPDGSIVLGSSGFPSGGNPYNSITLNTHPQAYGSSPDMLYLASVLQHEIGHCIGFRHTDYSNRNYSCNYSSSPNEGEAGVGAVHIPGTPTTGDPNSFMLACTSFGLNRSFNANDIIALQSLYGSCDRVDQRYVNGVCETATIELTNVTEAPRGYVCSYSYVWSDGSEKPYKTLRTAQGCPSDPD</sequence>
<keyword evidence="2" id="KW-0378">Hydrolase</keyword>
<gene>
    <name evidence="2" type="ORF">FEF09_21850</name>
</gene>
<organism evidence="2 3">
    <name type="scientific">Chitinophaga pinensis</name>
    <dbReference type="NCBI Taxonomy" id="79329"/>
    <lineage>
        <taxon>Bacteria</taxon>
        <taxon>Pseudomonadati</taxon>
        <taxon>Bacteroidota</taxon>
        <taxon>Chitinophagia</taxon>
        <taxon>Chitinophagales</taxon>
        <taxon>Chitinophagaceae</taxon>
        <taxon>Chitinophaga</taxon>
    </lineage>
</organism>
<dbReference type="AlphaFoldDB" id="A0A5C6LP47"/>
<evidence type="ECO:0000313" key="3">
    <source>
        <dbReference type="Proteomes" id="UP000318815"/>
    </source>
</evidence>
<dbReference type="RefSeq" id="WP_146307074.1">
    <property type="nucleotide sequence ID" value="NZ_VOHS01000028.1"/>
</dbReference>
<dbReference type="PROSITE" id="PS51257">
    <property type="entry name" value="PROKAR_LIPOPROTEIN"/>
    <property type="match status" value="1"/>
</dbReference>
<comment type="caution">
    <text evidence="2">The sequence shown here is derived from an EMBL/GenBank/DDBJ whole genome shotgun (WGS) entry which is preliminary data.</text>
</comment>
<dbReference type="GO" id="GO:0008237">
    <property type="term" value="F:metallopeptidase activity"/>
    <property type="evidence" value="ECO:0007669"/>
    <property type="project" value="InterPro"/>
</dbReference>
<dbReference type="OrthoDB" id="785995at2"/>
<dbReference type="GO" id="GO:0006508">
    <property type="term" value="P:proteolysis"/>
    <property type="evidence" value="ECO:0007669"/>
    <property type="project" value="UniProtKB-KW"/>
</dbReference>
<name>A0A5C6LP47_9BACT</name>
<reference evidence="2 3" key="1">
    <citation type="submission" date="2019-08" db="EMBL/GenBank/DDBJ databases">
        <title>Whole genome sequencing of chitin degrading bacteria Chitinophaga pinensis YS16.</title>
        <authorList>
            <person name="Singh R.P."/>
            <person name="Manchanda G."/>
            <person name="Maurya I.K."/>
            <person name="Joshi N.K."/>
            <person name="Srivastava A.K."/>
        </authorList>
    </citation>
    <scope>NUCLEOTIDE SEQUENCE [LARGE SCALE GENOMIC DNA]</scope>
    <source>
        <strain evidence="2 3">YS-16</strain>
    </source>
</reference>
<keyword evidence="1" id="KW-0732">Signal</keyword>
<dbReference type="Proteomes" id="UP000318815">
    <property type="component" value="Unassembled WGS sequence"/>
</dbReference>
<protein>
    <submittedName>
        <fullName evidence="2">Protease</fullName>
    </submittedName>
</protein>
<dbReference type="EMBL" id="VOHS01000028">
    <property type="protein sequence ID" value="TWV97496.1"/>
    <property type="molecule type" value="Genomic_DNA"/>
</dbReference>
<feature type="chain" id="PRO_5022736148" evidence="1">
    <location>
        <begin position="23"/>
        <end position="335"/>
    </location>
</feature>
<dbReference type="Gene3D" id="3.40.390.10">
    <property type="entry name" value="Collagenase (Catalytic Domain)"/>
    <property type="match status" value="1"/>
</dbReference>
<proteinExistence type="predicted"/>
<dbReference type="Pfam" id="PF12388">
    <property type="entry name" value="Peptidase_M57"/>
    <property type="match status" value="1"/>
</dbReference>
<keyword evidence="2" id="KW-0645">Protease</keyword>
<accession>A0A5C6LP47</accession>
<evidence type="ECO:0000313" key="2">
    <source>
        <dbReference type="EMBL" id="TWV97496.1"/>
    </source>
</evidence>
<dbReference type="InterPro" id="IPR024079">
    <property type="entry name" value="MetalloPept_cat_dom_sf"/>
</dbReference>
<dbReference type="InterPro" id="IPR024653">
    <property type="entry name" value="Peptidase_M10/M27/M57"/>
</dbReference>